<evidence type="ECO:0000313" key="3">
    <source>
        <dbReference type="Proteomes" id="UP001501358"/>
    </source>
</evidence>
<name>A0ABN3KQD5_9ACTN</name>
<proteinExistence type="predicted"/>
<dbReference type="EMBL" id="BAAATA010000001">
    <property type="protein sequence ID" value="GAA2469244.1"/>
    <property type="molecule type" value="Genomic_DNA"/>
</dbReference>
<reference evidence="2 3" key="1">
    <citation type="journal article" date="2019" name="Int. J. Syst. Evol. Microbiol.">
        <title>The Global Catalogue of Microorganisms (GCM) 10K type strain sequencing project: providing services to taxonomists for standard genome sequencing and annotation.</title>
        <authorList>
            <consortium name="The Broad Institute Genomics Platform"/>
            <consortium name="The Broad Institute Genome Sequencing Center for Infectious Disease"/>
            <person name="Wu L."/>
            <person name="Ma J."/>
        </authorList>
    </citation>
    <scope>NUCLEOTIDE SEQUENCE [LARGE SCALE GENOMIC DNA]</scope>
    <source>
        <strain evidence="2 3">JCM 6307</strain>
    </source>
</reference>
<keyword evidence="3" id="KW-1185">Reference proteome</keyword>
<comment type="caution">
    <text evidence="2">The sequence shown here is derived from an EMBL/GenBank/DDBJ whole genome shotgun (WGS) entry which is preliminary data.</text>
</comment>
<dbReference type="CDD" id="cd00085">
    <property type="entry name" value="HNHc"/>
    <property type="match status" value="1"/>
</dbReference>
<accession>A0ABN3KQD5</accession>
<dbReference type="SMART" id="SM00507">
    <property type="entry name" value="HNHc"/>
    <property type="match status" value="1"/>
</dbReference>
<gene>
    <name evidence="2" type="ORF">GCM10010406_00690</name>
</gene>
<dbReference type="InterPro" id="IPR003615">
    <property type="entry name" value="HNH_nuc"/>
</dbReference>
<feature type="domain" description="HNH nuclease" evidence="1">
    <location>
        <begin position="203"/>
        <end position="259"/>
    </location>
</feature>
<evidence type="ECO:0000313" key="2">
    <source>
        <dbReference type="EMBL" id="GAA2469244.1"/>
    </source>
</evidence>
<sequence length="285" mass="31002">MPAKYTRELLTEAAARSTTLRQAAEHLGVRPSSGALSHLRRRMADAGVDTGHFLHLQRRRVTLACTPEQLARAAPGARSLRELARILELPDDGASRAALRRRLAELGIGTGHFSHARVAVPEAALRTAVGESSSVAEVVRRLGLPPNDSSHRKVQRRARELGLDLSHFKRRSRRTFRPVAPKPVAASVLVLRPEGSARTSHRRLRRALAEIGVPYLCAGCGNPGEWLGRPITLQVDHVNGDWLDNRAGNLRYLCPNCHSLTDTWCGRNKGRTTAGETGGAPPPAG</sequence>
<organism evidence="2 3">
    <name type="scientific">Streptomyces thermolineatus</name>
    <dbReference type="NCBI Taxonomy" id="44033"/>
    <lineage>
        <taxon>Bacteria</taxon>
        <taxon>Bacillati</taxon>
        <taxon>Actinomycetota</taxon>
        <taxon>Actinomycetes</taxon>
        <taxon>Kitasatosporales</taxon>
        <taxon>Streptomycetaceae</taxon>
        <taxon>Streptomyces</taxon>
    </lineage>
</organism>
<dbReference type="RefSeq" id="WP_344381068.1">
    <property type="nucleotide sequence ID" value="NZ_BAAATA010000001.1"/>
</dbReference>
<protein>
    <recommendedName>
        <fullName evidence="1">HNH nuclease domain-containing protein</fullName>
    </recommendedName>
</protein>
<dbReference type="Proteomes" id="UP001501358">
    <property type="component" value="Unassembled WGS sequence"/>
</dbReference>
<evidence type="ECO:0000259" key="1">
    <source>
        <dbReference type="SMART" id="SM00507"/>
    </source>
</evidence>